<dbReference type="EMBL" id="WUUL01000015">
    <property type="protein sequence ID" value="MXQ55539.1"/>
    <property type="molecule type" value="Genomic_DNA"/>
</dbReference>
<dbReference type="Pfam" id="PF19651">
    <property type="entry name" value="DUF6154"/>
    <property type="match status" value="1"/>
</dbReference>
<comment type="caution">
    <text evidence="1">The sequence shown here is derived from an EMBL/GenBank/DDBJ whole genome shotgun (WGS) entry which is preliminary data.</text>
</comment>
<sequence>MSFADEVYSMYREQLQDDEEDAISIVLNLLEDQSHEDLLRLLEKLSIDELSQMLGIYLVEMLKIKMIQDGKLHPHKSFIDSNRLH</sequence>
<organism evidence="1 2">
    <name type="scientific">Shimazuella alba</name>
    <dbReference type="NCBI Taxonomy" id="2690964"/>
    <lineage>
        <taxon>Bacteria</taxon>
        <taxon>Bacillati</taxon>
        <taxon>Bacillota</taxon>
        <taxon>Bacilli</taxon>
        <taxon>Bacillales</taxon>
        <taxon>Thermoactinomycetaceae</taxon>
        <taxon>Shimazuella</taxon>
    </lineage>
</organism>
<dbReference type="InterPro" id="IPR046152">
    <property type="entry name" value="DUF6154"/>
</dbReference>
<accession>A0A6I4VUM8</accession>
<dbReference type="RefSeq" id="WP_160802891.1">
    <property type="nucleotide sequence ID" value="NZ_WUUL01000015.1"/>
</dbReference>
<gene>
    <name evidence="1" type="ORF">GSM42_17800</name>
</gene>
<proteinExistence type="predicted"/>
<reference evidence="1 2" key="1">
    <citation type="submission" date="2019-12" db="EMBL/GenBank/DDBJ databases">
        <title>Whole-genome analyses of novel actinobacteria.</title>
        <authorList>
            <person name="Sahin N."/>
            <person name="Saygin H."/>
        </authorList>
    </citation>
    <scope>NUCLEOTIDE SEQUENCE [LARGE SCALE GENOMIC DNA]</scope>
    <source>
        <strain evidence="1 2">KC615</strain>
    </source>
</reference>
<protein>
    <submittedName>
        <fullName evidence="1">Uncharacterized protein</fullName>
    </submittedName>
</protein>
<evidence type="ECO:0000313" key="2">
    <source>
        <dbReference type="Proteomes" id="UP000430692"/>
    </source>
</evidence>
<name>A0A6I4VUM8_9BACL</name>
<keyword evidence="2" id="KW-1185">Reference proteome</keyword>
<dbReference type="AlphaFoldDB" id="A0A6I4VUM8"/>
<dbReference type="Proteomes" id="UP000430692">
    <property type="component" value="Unassembled WGS sequence"/>
</dbReference>
<evidence type="ECO:0000313" key="1">
    <source>
        <dbReference type="EMBL" id="MXQ55539.1"/>
    </source>
</evidence>